<proteinExistence type="predicted"/>
<accession>A0ABY6LZG4</accession>
<protein>
    <submittedName>
        <fullName evidence="2">Cation transporter</fullName>
    </submittedName>
</protein>
<gene>
    <name evidence="2" type="ORF">K5I29_10040</name>
</gene>
<evidence type="ECO:0000313" key="3">
    <source>
        <dbReference type="Proteomes" id="UP001163328"/>
    </source>
</evidence>
<reference evidence="2" key="1">
    <citation type="submission" date="2021-08" db="EMBL/GenBank/DDBJ databases">
        <title>Flavobacterium sp. strain CC-SYL302.</title>
        <authorList>
            <person name="Lin S.-Y."/>
            <person name="Lee T.-H."/>
            <person name="Young C.-C."/>
        </authorList>
    </citation>
    <scope>NUCLEOTIDE SEQUENCE</scope>
    <source>
        <strain evidence="2">CC-SYL302</strain>
    </source>
</reference>
<organism evidence="2 3">
    <name type="scientific">Flavobacterium agricola</name>
    <dbReference type="NCBI Taxonomy" id="2870839"/>
    <lineage>
        <taxon>Bacteria</taxon>
        <taxon>Pseudomonadati</taxon>
        <taxon>Bacteroidota</taxon>
        <taxon>Flavobacteriia</taxon>
        <taxon>Flavobacteriales</taxon>
        <taxon>Flavobacteriaceae</taxon>
        <taxon>Flavobacterium</taxon>
    </lineage>
</organism>
<sequence length="122" mass="13205">MKKYIFIVLAAIGFTACNNKTENTVAETNAEVATTNLAKAKAEIAPENLAETEFKIEGMTCQMGCANTIKSKLEAVTGVDKADVSFDQENAIVYYDKSVVTVDDLKNTVNNIADGKLYKVAE</sequence>
<evidence type="ECO:0000313" key="2">
    <source>
        <dbReference type="EMBL" id="UYW00840.1"/>
    </source>
</evidence>
<name>A0ABY6LZG4_9FLAO</name>
<dbReference type="InterPro" id="IPR006121">
    <property type="entry name" value="HMA_dom"/>
</dbReference>
<dbReference type="RefSeq" id="WP_264432989.1">
    <property type="nucleotide sequence ID" value="NZ_CP081495.1"/>
</dbReference>
<dbReference type="PROSITE" id="PS51257">
    <property type="entry name" value="PROKAR_LIPOPROTEIN"/>
    <property type="match status" value="1"/>
</dbReference>
<dbReference type="PROSITE" id="PS50846">
    <property type="entry name" value="HMA_2"/>
    <property type="match status" value="1"/>
</dbReference>
<dbReference type="InterPro" id="IPR036163">
    <property type="entry name" value="HMA_dom_sf"/>
</dbReference>
<dbReference type="CDD" id="cd00371">
    <property type="entry name" value="HMA"/>
    <property type="match status" value="1"/>
</dbReference>
<evidence type="ECO:0000259" key="1">
    <source>
        <dbReference type="PROSITE" id="PS50846"/>
    </source>
</evidence>
<dbReference type="SUPFAM" id="SSF55008">
    <property type="entry name" value="HMA, heavy metal-associated domain"/>
    <property type="match status" value="1"/>
</dbReference>
<dbReference type="Gene3D" id="3.30.70.100">
    <property type="match status" value="1"/>
</dbReference>
<keyword evidence="3" id="KW-1185">Reference proteome</keyword>
<feature type="domain" description="HMA" evidence="1">
    <location>
        <begin position="50"/>
        <end position="117"/>
    </location>
</feature>
<dbReference type="EMBL" id="CP081495">
    <property type="protein sequence ID" value="UYW00840.1"/>
    <property type="molecule type" value="Genomic_DNA"/>
</dbReference>
<dbReference type="Proteomes" id="UP001163328">
    <property type="component" value="Chromosome"/>
</dbReference>
<dbReference type="Pfam" id="PF00403">
    <property type="entry name" value="HMA"/>
    <property type="match status" value="1"/>
</dbReference>